<dbReference type="InterPro" id="IPR007122">
    <property type="entry name" value="Villin/Gelsolin"/>
</dbReference>
<reference evidence="6 7" key="1">
    <citation type="journal article" date="2024" name="BMC Genomics">
        <title>Genome assembly of redclaw crayfish (Cherax quadricarinatus) provides insights into its immune adaptation and hypoxia tolerance.</title>
        <authorList>
            <person name="Liu Z."/>
            <person name="Zheng J."/>
            <person name="Li H."/>
            <person name="Fang K."/>
            <person name="Wang S."/>
            <person name="He J."/>
            <person name="Zhou D."/>
            <person name="Weng S."/>
            <person name="Chi M."/>
            <person name="Gu Z."/>
            <person name="He J."/>
            <person name="Li F."/>
            <person name="Wang M."/>
        </authorList>
    </citation>
    <scope>NUCLEOTIDE SEQUENCE [LARGE SCALE GENOMIC DNA]</scope>
    <source>
        <strain evidence="6">ZL_2023a</strain>
    </source>
</reference>
<dbReference type="EMBL" id="JARKIK010000027">
    <property type="protein sequence ID" value="KAK8742674.1"/>
    <property type="molecule type" value="Genomic_DNA"/>
</dbReference>
<proteinExistence type="inferred from homology"/>
<dbReference type="CDD" id="cd11288">
    <property type="entry name" value="gelsolin_S5_like"/>
    <property type="match status" value="1"/>
</dbReference>
<dbReference type="FunFam" id="3.40.20.10:FF:000005">
    <property type="entry name" value="Gelsolin"/>
    <property type="match status" value="1"/>
</dbReference>
<comment type="similarity">
    <text evidence="1">Belongs to the villin/gelsolin family.</text>
</comment>
<dbReference type="Gene3D" id="1.10.950.10">
    <property type="entry name" value="Villin headpiece domain"/>
    <property type="match status" value="1"/>
</dbReference>
<organism evidence="6 7">
    <name type="scientific">Cherax quadricarinatus</name>
    <name type="common">Australian red claw crayfish</name>
    <dbReference type="NCBI Taxonomy" id="27406"/>
    <lineage>
        <taxon>Eukaryota</taxon>
        <taxon>Metazoa</taxon>
        <taxon>Ecdysozoa</taxon>
        <taxon>Arthropoda</taxon>
        <taxon>Crustacea</taxon>
        <taxon>Multicrustacea</taxon>
        <taxon>Malacostraca</taxon>
        <taxon>Eumalacostraca</taxon>
        <taxon>Eucarida</taxon>
        <taxon>Decapoda</taxon>
        <taxon>Pleocyemata</taxon>
        <taxon>Astacidea</taxon>
        <taxon>Parastacoidea</taxon>
        <taxon>Parastacidae</taxon>
        <taxon>Cherax</taxon>
    </lineage>
</organism>
<name>A0AAW0XQH1_CHEQU</name>
<dbReference type="GO" id="GO:0015629">
    <property type="term" value="C:actin cytoskeleton"/>
    <property type="evidence" value="ECO:0007669"/>
    <property type="project" value="TreeGrafter"/>
</dbReference>
<dbReference type="Pfam" id="PF02209">
    <property type="entry name" value="VHP"/>
    <property type="match status" value="1"/>
</dbReference>
<dbReference type="PANTHER" id="PTHR11977">
    <property type="entry name" value="VILLIN"/>
    <property type="match status" value="1"/>
</dbReference>
<protein>
    <recommendedName>
        <fullName evidence="5">HP domain-containing protein</fullName>
    </recommendedName>
</protein>
<comment type="caution">
    <text evidence="6">The sequence shown here is derived from an EMBL/GenBank/DDBJ whole genome shotgun (WGS) entry which is preliminary data.</text>
</comment>
<gene>
    <name evidence="6" type="ORF">OTU49_001619</name>
</gene>
<dbReference type="SUPFAM" id="SSF55753">
    <property type="entry name" value="Actin depolymerizing proteins"/>
    <property type="match status" value="6"/>
</dbReference>
<dbReference type="GO" id="GO:0051015">
    <property type="term" value="F:actin filament binding"/>
    <property type="evidence" value="ECO:0007669"/>
    <property type="project" value="InterPro"/>
</dbReference>
<evidence type="ECO:0000256" key="1">
    <source>
        <dbReference type="ARBA" id="ARBA00008418"/>
    </source>
</evidence>
<dbReference type="GO" id="GO:0051016">
    <property type="term" value="P:barbed-end actin filament capping"/>
    <property type="evidence" value="ECO:0007669"/>
    <property type="project" value="TreeGrafter"/>
</dbReference>
<dbReference type="InterPro" id="IPR036886">
    <property type="entry name" value="Villin_headpiece_dom_sf"/>
</dbReference>
<feature type="domain" description="HP" evidence="5">
    <location>
        <begin position="669"/>
        <end position="735"/>
    </location>
</feature>
<dbReference type="GO" id="GO:0051014">
    <property type="term" value="P:actin filament severing"/>
    <property type="evidence" value="ECO:0007669"/>
    <property type="project" value="TreeGrafter"/>
</dbReference>
<dbReference type="Pfam" id="PF00626">
    <property type="entry name" value="Gelsolin"/>
    <property type="match status" value="5"/>
</dbReference>
<dbReference type="Gene3D" id="3.40.20.10">
    <property type="entry name" value="Severin"/>
    <property type="match status" value="6"/>
</dbReference>
<keyword evidence="4" id="KW-0009">Actin-binding</keyword>
<keyword evidence="3" id="KW-0677">Repeat</keyword>
<dbReference type="CDD" id="cd11293">
    <property type="entry name" value="gelsolin_S4_like"/>
    <property type="match status" value="1"/>
</dbReference>
<dbReference type="SUPFAM" id="SSF47050">
    <property type="entry name" value="VHP, Villin headpiece domain"/>
    <property type="match status" value="1"/>
</dbReference>
<accession>A0AAW0XQH1</accession>
<evidence type="ECO:0000256" key="4">
    <source>
        <dbReference type="ARBA" id="ARBA00023203"/>
    </source>
</evidence>
<dbReference type="InterPro" id="IPR007123">
    <property type="entry name" value="Gelsolin-like_dom"/>
</dbReference>
<dbReference type="CDD" id="cd11292">
    <property type="entry name" value="gelsolin_S3_like"/>
    <property type="match status" value="1"/>
</dbReference>
<keyword evidence="2" id="KW-0117">Actin capping</keyword>
<evidence type="ECO:0000313" key="6">
    <source>
        <dbReference type="EMBL" id="KAK8742674.1"/>
    </source>
</evidence>
<dbReference type="GO" id="GO:0005546">
    <property type="term" value="F:phosphatidylinositol-4,5-bisphosphate binding"/>
    <property type="evidence" value="ECO:0007669"/>
    <property type="project" value="TreeGrafter"/>
</dbReference>
<dbReference type="AlphaFoldDB" id="A0AAW0XQH1"/>
<dbReference type="PROSITE" id="PS51089">
    <property type="entry name" value="HP"/>
    <property type="match status" value="1"/>
</dbReference>
<evidence type="ECO:0000256" key="3">
    <source>
        <dbReference type="ARBA" id="ARBA00022737"/>
    </source>
</evidence>
<dbReference type="InterPro" id="IPR029006">
    <property type="entry name" value="ADF-H/Gelsolin-like_dom_sf"/>
</dbReference>
<dbReference type="SMART" id="SM00153">
    <property type="entry name" value="VHP"/>
    <property type="match status" value="1"/>
</dbReference>
<dbReference type="SMART" id="SM00262">
    <property type="entry name" value="GEL"/>
    <property type="match status" value="5"/>
</dbReference>
<dbReference type="FunFam" id="3.40.20.10:FF:000001">
    <property type="entry name" value="Gelsolin"/>
    <property type="match status" value="1"/>
</dbReference>
<evidence type="ECO:0000256" key="2">
    <source>
        <dbReference type="ARBA" id="ARBA00022467"/>
    </source>
</evidence>
<evidence type="ECO:0000313" key="7">
    <source>
        <dbReference type="Proteomes" id="UP001445076"/>
    </source>
</evidence>
<keyword evidence="7" id="KW-1185">Reference proteome</keyword>
<dbReference type="GO" id="GO:0008154">
    <property type="term" value="P:actin polymerization or depolymerization"/>
    <property type="evidence" value="ECO:0007669"/>
    <property type="project" value="TreeGrafter"/>
</dbReference>
<sequence>MLGGGPVQHRETEGWESKRMLSYFKNGIRVLHGGVASGLTHVTDDFQPSLYHVKGKRTTVVKQLHKICWTVMNDGDVYVLDTKNIIYVWTGRNSNNMEKLQGAKFASTLKQEHGGSQVVVVEDGLESALQDMERTIFEKFLPLNNKQVIPASEAPKDEAVVRRMCQEMKLYRCCDESGTLKVIEVKNGPLSQSDLDSKDSFIVDNGQDGIWVWVGKKATRKEREEALRNAQGFLTKKGYPPSTQVSRVVDNGEPPEFKTLFKDWRDKEQSKAFGRQASSTKIATTVQTKFDASSLHSKPELAAKTQMVDDGSGQKEVWRVNNFELEAVPEEQYGEFFMGDCYIVLYAYLHGSTEHYILYYWIGNDASQDEAGTAALKAVELDDKLHGRAVQVRVVQEKEPPHFMAIFGGQMVVFEGGYASSFDGAGARNEGRKSSYMLQVRATAGLYTKAVEVDMRAGCLNSNDCFIVTTPLLTYVWCGKGSTGDEREMAKTLSSKRGETVIVSEGHEKEDFWKALGGKEAYASSARLREEIPTHLPRLFHCSNATGVFKAEEVINFSQADLLEDDLMLLDTWDTIFIWIGQKSNKEEQRAADSMTIEYLRTDPAGRGKDTTIIKIKQGFEPPNFTGFFGIWDNDLWNDNMTYADICERLEEACPGATVLVTSSSSSGTSGRRTYPLATLREKDPEKLPPEVDPVHKEDFLSDGDFKTVFGVDRNEFESIPQWKKNNLKKKAGLF</sequence>
<dbReference type="PRINTS" id="PR00597">
    <property type="entry name" value="GELSOLIN"/>
</dbReference>
<evidence type="ECO:0000259" key="5">
    <source>
        <dbReference type="PROSITE" id="PS51089"/>
    </source>
</evidence>
<dbReference type="Proteomes" id="UP001445076">
    <property type="component" value="Unassembled WGS sequence"/>
</dbReference>
<dbReference type="GO" id="GO:0005737">
    <property type="term" value="C:cytoplasm"/>
    <property type="evidence" value="ECO:0007669"/>
    <property type="project" value="TreeGrafter"/>
</dbReference>
<dbReference type="PANTHER" id="PTHR11977:SF57">
    <property type="entry name" value="VILLIN-LIKE PROTEIN QUAIL"/>
    <property type="match status" value="1"/>
</dbReference>
<dbReference type="InterPro" id="IPR003128">
    <property type="entry name" value="Villin_headpiece"/>
</dbReference>